<dbReference type="OrthoDB" id="5122891at2759"/>
<dbReference type="AlphaFoldDB" id="A0A0C9YHB6"/>
<accession>A0A0C9YHB6</accession>
<dbReference type="PANTHER" id="PTHR10622:SF10">
    <property type="entry name" value="HET DOMAIN-CONTAINING PROTEIN"/>
    <property type="match status" value="1"/>
</dbReference>
<gene>
    <name evidence="1" type="ORF">PISMIDRAFT_410719</name>
</gene>
<dbReference type="PANTHER" id="PTHR10622">
    <property type="entry name" value="HET DOMAIN-CONTAINING PROTEIN"/>
    <property type="match status" value="1"/>
</dbReference>
<dbReference type="STRING" id="765257.A0A0C9YHB6"/>
<sequence>MQVVDVAAILGINASIDQRKSTPQTKSSESFMVMTSRRKNMPLPGCGKARRERSEMKRFLAMSEGKGAEIRGRTGYKKIIDTRCIDKKGSFELSEAINSMYKLCANAKLCYAYLHDTVGDSWKDSWEDREESVAKWFSRG</sequence>
<proteinExistence type="predicted"/>
<reference evidence="2" key="2">
    <citation type="submission" date="2015-01" db="EMBL/GenBank/DDBJ databases">
        <title>Evolutionary Origins and Diversification of the Mycorrhizal Mutualists.</title>
        <authorList>
            <consortium name="DOE Joint Genome Institute"/>
            <consortium name="Mycorrhizal Genomics Consortium"/>
            <person name="Kohler A."/>
            <person name="Kuo A."/>
            <person name="Nagy L.G."/>
            <person name="Floudas D."/>
            <person name="Copeland A."/>
            <person name="Barry K.W."/>
            <person name="Cichocki N."/>
            <person name="Veneault-Fourrey C."/>
            <person name="LaButti K."/>
            <person name="Lindquist E.A."/>
            <person name="Lipzen A."/>
            <person name="Lundell T."/>
            <person name="Morin E."/>
            <person name="Murat C."/>
            <person name="Riley R."/>
            <person name="Ohm R."/>
            <person name="Sun H."/>
            <person name="Tunlid A."/>
            <person name="Henrissat B."/>
            <person name="Grigoriev I.V."/>
            <person name="Hibbett D.S."/>
            <person name="Martin F."/>
        </authorList>
    </citation>
    <scope>NUCLEOTIDE SEQUENCE [LARGE SCALE GENOMIC DNA]</scope>
    <source>
        <strain evidence="2">441</strain>
    </source>
</reference>
<organism evidence="1 2">
    <name type="scientific">Pisolithus microcarpus 441</name>
    <dbReference type="NCBI Taxonomy" id="765257"/>
    <lineage>
        <taxon>Eukaryota</taxon>
        <taxon>Fungi</taxon>
        <taxon>Dikarya</taxon>
        <taxon>Basidiomycota</taxon>
        <taxon>Agaricomycotina</taxon>
        <taxon>Agaricomycetes</taxon>
        <taxon>Agaricomycetidae</taxon>
        <taxon>Boletales</taxon>
        <taxon>Sclerodermatineae</taxon>
        <taxon>Pisolithaceae</taxon>
        <taxon>Pisolithus</taxon>
    </lineage>
</organism>
<dbReference type="HOGENOM" id="CLU_1835926_0_0_1"/>
<keyword evidence="2" id="KW-1185">Reference proteome</keyword>
<evidence type="ECO:0000313" key="2">
    <source>
        <dbReference type="Proteomes" id="UP000054018"/>
    </source>
</evidence>
<reference evidence="1 2" key="1">
    <citation type="submission" date="2014-04" db="EMBL/GenBank/DDBJ databases">
        <authorList>
            <consortium name="DOE Joint Genome Institute"/>
            <person name="Kuo A."/>
            <person name="Kohler A."/>
            <person name="Costa M.D."/>
            <person name="Nagy L.G."/>
            <person name="Floudas D."/>
            <person name="Copeland A."/>
            <person name="Barry K.W."/>
            <person name="Cichocki N."/>
            <person name="Veneault-Fourrey C."/>
            <person name="LaButti K."/>
            <person name="Lindquist E.A."/>
            <person name="Lipzen A."/>
            <person name="Lundell T."/>
            <person name="Morin E."/>
            <person name="Murat C."/>
            <person name="Sun H."/>
            <person name="Tunlid A."/>
            <person name="Henrissat B."/>
            <person name="Grigoriev I.V."/>
            <person name="Hibbett D.S."/>
            <person name="Martin F."/>
            <person name="Nordberg H.P."/>
            <person name="Cantor M.N."/>
            <person name="Hua S.X."/>
        </authorList>
    </citation>
    <scope>NUCLEOTIDE SEQUENCE [LARGE SCALE GENOMIC DNA]</scope>
    <source>
        <strain evidence="1 2">441</strain>
    </source>
</reference>
<evidence type="ECO:0000313" key="1">
    <source>
        <dbReference type="EMBL" id="KIK13279.1"/>
    </source>
</evidence>
<dbReference type="EMBL" id="KN834005">
    <property type="protein sequence ID" value="KIK13279.1"/>
    <property type="molecule type" value="Genomic_DNA"/>
</dbReference>
<name>A0A0C9YHB6_9AGAM</name>
<protein>
    <submittedName>
        <fullName evidence="1">Uncharacterized protein</fullName>
    </submittedName>
</protein>
<dbReference type="Proteomes" id="UP000054018">
    <property type="component" value="Unassembled WGS sequence"/>
</dbReference>